<dbReference type="GO" id="GO:0016757">
    <property type="term" value="F:glycosyltransferase activity"/>
    <property type="evidence" value="ECO:0007669"/>
    <property type="project" value="UniProtKB-KW"/>
</dbReference>
<reference evidence="4 5" key="1">
    <citation type="submission" date="2018-12" db="EMBL/GenBank/DDBJ databases">
        <authorList>
            <consortium name="Pathogen Informatics"/>
        </authorList>
    </citation>
    <scope>NUCLEOTIDE SEQUENCE [LARGE SCALE GENOMIC DNA]</scope>
    <source>
        <strain evidence="4 5">NCTC11923</strain>
    </source>
</reference>
<dbReference type="InterPro" id="IPR028098">
    <property type="entry name" value="Glyco_trans_4-like_N"/>
</dbReference>
<dbReference type="RefSeq" id="WP_026426522.1">
    <property type="nucleotide sequence ID" value="NZ_LR134363.1"/>
</dbReference>
<organism evidence="4 5">
    <name type="scientific">Actinomyces slackii</name>
    <dbReference type="NCBI Taxonomy" id="52774"/>
    <lineage>
        <taxon>Bacteria</taxon>
        <taxon>Bacillati</taxon>
        <taxon>Actinomycetota</taxon>
        <taxon>Actinomycetes</taxon>
        <taxon>Actinomycetales</taxon>
        <taxon>Actinomycetaceae</taxon>
        <taxon>Actinomyces</taxon>
    </lineage>
</organism>
<dbReference type="SUPFAM" id="SSF53756">
    <property type="entry name" value="UDP-Glycosyltransferase/glycogen phosphorylase"/>
    <property type="match status" value="1"/>
</dbReference>
<evidence type="ECO:0000313" key="4">
    <source>
        <dbReference type="EMBL" id="VEG75859.1"/>
    </source>
</evidence>
<dbReference type="Pfam" id="PF13439">
    <property type="entry name" value="Glyco_transf_4"/>
    <property type="match status" value="1"/>
</dbReference>
<evidence type="ECO:0000259" key="3">
    <source>
        <dbReference type="Pfam" id="PF13439"/>
    </source>
</evidence>
<dbReference type="PANTHER" id="PTHR12526">
    <property type="entry name" value="GLYCOSYLTRANSFERASE"/>
    <property type="match status" value="1"/>
</dbReference>
<dbReference type="KEGG" id="asla:NCTC11923_02537"/>
<dbReference type="STRING" id="1278298.GCA_000428685_00923"/>
<dbReference type="Proteomes" id="UP000276899">
    <property type="component" value="Chromosome"/>
</dbReference>
<proteinExistence type="predicted"/>
<dbReference type="Gene3D" id="3.40.50.2000">
    <property type="entry name" value="Glycogen Phosphorylase B"/>
    <property type="match status" value="2"/>
</dbReference>
<evidence type="ECO:0000256" key="2">
    <source>
        <dbReference type="ARBA" id="ARBA00022679"/>
    </source>
</evidence>
<gene>
    <name evidence="4" type="ORF">NCTC11923_02537</name>
</gene>
<evidence type="ECO:0000313" key="5">
    <source>
        <dbReference type="Proteomes" id="UP000276899"/>
    </source>
</evidence>
<accession>A0A448KG14</accession>
<keyword evidence="1" id="KW-0328">Glycosyltransferase</keyword>
<protein>
    <submittedName>
        <fullName evidence="4">Sugar transferase, PEP-CTERM/EpsH1 system associated</fullName>
    </submittedName>
</protein>
<dbReference type="AlphaFoldDB" id="A0A448KG14"/>
<dbReference type="Pfam" id="PF13692">
    <property type="entry name" value="Glyco_trans_1_4"/>
    <property type="match status" value="1"/>
</dbReference>
<dbReference type="CDD" id="cd03801">
    <property type="entry name" value="GT4_PimA-like"/>
    <property type="match status" value="1"/>
</dbReference>
<keyword evidence="2 4" id="KW-0808">Transferase</keyword>
<sequence length="369" mass="38928">MRLAFISNTYPPRSGGLEQHIQNLARGLAEQGHTIYVLTISDEPGRRMDGQVRVLTGRCHLPIADVISYPGLGTTGRLAAFLRAEGIQAVSTHTRFFPMSLIGLRAARRAGLPTIHTEHGSGFVASGSPLIAIGSRAVDLTAGRYVLRAADRVLAVSPQAAQFVERLSGARAEVFYNAITPPRPGADHLDRPHHLVFVGRVVAGKGWDTFLEAMAALRRSGVEVDGELLGDGADLGAARRRAGELGLSGVVSIPGRVSPDQVRASLDGATLVNPTVLSEGFQTTLLETIAEGGRVVTFDVPGAQLLADSGAPVVICRRHSPAALAESIRALIAAPPAAADPELIAPWTWPVRTGQYARIVQEVLAGRAG</sequence>
<evidence type="ECO:0000256" key="1">
    <source>
        <dbReference type="ARBA" id="ARBA00022676"/>
    </source>
</evidence>
<feature type="domain" description="Glycosyltransferase subfamily 4-like N-terminal" evidence="3">
    <location>
        <begin position="15"/>
        <end position="180"/>
    </location>
</feature>
<keyword evidence="5" id="KW-1185">Reference proteome</keyword>
<name>A0A448KG14_9ACTO</name>
<dbReference type="PANTHER" id="PTHR12526:SF510">
    <property type="entry name" value="D-INOSITOL 3-PHOSPHATE GLYCOSYLTRANSFERASE"/>
    <property type="match status" value="1"/>
</dbReference>
<dbReference type="EMBL" id="LR134363">
    <property type="protein sequence ID" value="VEG75859.1"/>
    <property type="molecule type" value="Genomic_DNA"/>
</dbReference>